<organism evidence="1 2">
    <name type="scientific">Saccharothrix violaceirubra</name>
    <dbReference type="NCBI Taxonomy" id="413306"/>
    <lineage>
        <taxon>Bacteria</taxon>
        <taxon>Bacillati</taxon>
        <taxon>Actinomycetota</taxon>
        <taxon>Actinomycetes</taxon>
        <taxon>Pseudonocardiales</taxon>
        <taxon>Pseudonocardiaceae</taxon>
        <taxon>Saccharothrix</taxon>
    </lineage>
</organism>
<name>A0A7W7WTC7_9PSEU</name>
<sequence length="249" mass="26857">MRWLRNEVVAGRVAKGISPAVTFHADIGDWFVVGFEHFDGRPADLAPGSPDLPAVADVVNRIGEVEAGGLRSLADRWSDTDWWSRLSGTRPEVVDGWDVDAATRLSARIPGLVAGDSLVHTDLHGNQVLLGDDGAVRVVDWGLPASGARWVDPTMIVLRLIEAGHDAADAERWARSALPSFAEADDETVTAFACYLAGLWTFWAVDSPGPGVVHRAVLARHYLRYRLLGNASANGAMPIRRGFGTEDEG</sequence>
<proteinExistence type="predicted"/>
<protein>
    <recommendedName>
        <fullName evidence="3">Phosphotransferase family enzyme</fullName>
    </recommendedName>
</protein>
<dbReference type="Proteomes" id="UP000542674">
    <property type="component" value="Unassembled WGS sequence"/>
</dbReference>
<dbReference type="AlphaFoldDB" id="A0A7W7WTC7"/>
<gene>
    <name evidence="1" type="ORF">F4559_000435</name>
</gene>
<accession>A0A7W7WTC7</accession>
<evidence type="ECO:0008006" key="3">
    <source>
        <dbReference type="Google" id="ProtNLM"/>
    </source>
</evidence>
<reference evidence="1 2" key="1">
    <citation type="submission" date="2020-08" db="EMBL/GenBank/DDBJ databases">
        <title>Sequencing the genomes of 1000 actinobacteria strains.</title>
        <authorList>
            <person name="Klenk H.-P."/>
        </authorList>
    </citation>
    <scope>NUCLEOTIDE SEQUENCE [LARGE SCALE GENOMIC DNA]</scope>
    <source>
        <strain evidence="1 2">DSM 45084</strain>
    </source>
</reference>
<comment type="caution">
    <text evidence="1">The sequence shown here is derived from an EMBL/GenBank/DDBJ whole genome shotgun (WGS) entry which is preliminary data.</text>
</comment>
<evidence type="ECO:0000313" key="1">
    <source>
        <dbReference type="EMBL" id="MBB4963076.1"/>
    </source>
</evidence>
<evidence type="ECO:0000313" key="2">
    <source>
        <dbReference type="Proteomes" id="UP000542674"/>
    </source>
</evidence>
<dbReference type="InterPro" id="IPR011009">
    <property type="entry name" value="Kinase-like_dom_sf"/>
</dbReference>
<keyword evidence="2" id="KW-1185">Reference proteome</keyword>
<dbReference type="RefSeq" id="WP_221447119.1">
    <property type="nucleotide sequence ID" value="NZ_BAABAI010000004.1"/>
</dbReference>
<dbReference type="EMBL" id="JACHJS010000001">
    <property type="protein sequence ID" value="MBB4963076.1"/>
    <property type="molecule type" value="Genomic_DNA"/>
</dbReference>
<dbReference type="SUPFAM" id="SSF56112">
    <property type="entry name" value="Protein kinase-like (PK-like)"/>
    <property type="match status" value="1"/>
</dbReference>